<reference evidence="3 4" key="1">
    <citation type="submission" date="2015-05" db="EMBL/GenBank/DDBJ databases">
        <title>A genomic and transcriptomic approach to investigate the blue pigment phenotype in Pseudomonas fluorescens.</title>
        <authorList>
            <person name="Andreani N.A."/>
            <person name="Cardazzo B."/>
        </authorList>
    </citation>
    <scope>NUCLEOTIDE SEQUENCE [LARGE SCALE GENOMIC DNA]</scope>
    <source>
        <strain evidence="3 4">Ps_22</strain>
    </source>
</reference>
<dbReference type="GO" id="GO:0016787">
    <property type="term" value="F:hydrolase activity"/>
    <property type="evidence" value="ECO:0007669"/>
    <property type="project" value="UniProtKB-KW"/>
</dbReference>
<proteinExistence type="predicted"/>
<dbReference type="SUPFAM" id="SSF52540">
    <property type="entry name" value="P-loop containing nucleoside triphosphate hydrolases"/>
    <property type="match status" value="1"/>
</dbReference>
<evidence type="ECO:0000313" key="3">
    <source>
        <dbReference type="EMBL" id="KWV67845.1"/>
    </source>
</evidence>
<gene>
    <name evidence="3" type="primary">rbsA_3</name>
    <name evidence="3" type="ORF">PFLmoz3_06358</name>
</gene>
<dbReference type="GO" id="GO:0005524">
    <property type="term" value="F:ATP binding"/>
    <property type="evidence" value="ECO:0007669"/>
    <property type="project" value="UniProtKB-KW"/>
</dbReference>
<dbReference type="InterPro" id="IPR050107">
    <property type="entry name" value="ABC_carbohydrate_import_ATPase"/>
</dbReference>
<dbReference type="Gene3D" id="3.40.50.300">
    <property type="entry name" value="P-loop containing nucleotide triphosphate hydrolases"/>
    <property type="match status" value="1"/>
</dbReference>
<dbReference type="AlphaFoldDB" id="A0A109KER8"/>
<organism evidence="3 4">
    <name type="scientific">Pseudomonas fluorescens</name>
    <dbReference type="NCBI Taxonomy" id="294"/>
    <lineage>
        <taxon>Bacteria</taxon>
        <taxon>Pseudomonadati</taxon>
        <taxon>Pseudomonadota</taxon>
        <taxon>Gammaproteobacteria</taxon>
        <taxon>Pseudomonadales</taxon>
        <taxon>Pseudomonadaceae</taxon>
        <taxon>Pseudomonas</taxon>
    </lineage>
</organism>
<dbReference type="EC" id="3.6.3.17" evidence="3"/>
<dbReference type="PATRIC" id="fig|294.194.peg.7091"/>
<dbReference type="EMBL" id="LCYA01000346">
    <property type="protein sequence ID" value="KWV67845.1"/>
    <property type="molecule type" value="Genomic_DNA"/>
</dbReference>
<keyword evidence="1" id="KW-0547">Nucleotide-binding</keyword>
<evidence type="ECO:0000256" key="1">
    <source>
        <dbReference type="ARBA" id="ARBA00022741"/>
    </source>
</evidence>
<sequence>MRFLSGGNQQKLIFAREVECDPDLLIVMQPCKGLDVGAIEAVQGVVREQRQAGKAVLYISTELEEVMAISDRIGVMCAGHLTGVLNRADATADLIGSLMTSTASQEVLS</sequence>
<name>A0A109KER8_PSEFL</name>
<dbReference type="RefSeq" id="WP_010565172.1">
    <property type="nucleotide sequence ID" value="NZ_JBHFFI010000098.1"/>
</dbReference>
<dbReference type="GeneID" id="78553972"/>
<dbReference type="PANTHER" id="PTHR43790">
    <property type="entry name" value="CARBOHYDRATE TRANSPORT ATP-BINDING PROTEIN MG119-RELATED"/>
    <property type="match status" value="1"/>
</dbReference>
<dbReference type="Proteomes" id="UP000061348">
    <property type="component" value="Unassembled WGS sequence"/>
</dbReference>
<keyword evidence="3" id="KW-0378">Hydrolase</keyword>
<evidence type="ECO:0000313" key="4">
    <source>
        <dbReference type="Proteomes" id="UP000061348"/>
    </source>
</evidence>
<keyword evidence="2 3" id="KW-0067">ATP-binding</keyword>
<accession>A0A109KER8</accession>
<evidence type="ECO:0000256" key="2">
    <source>
        <dbReference type="ARBA" id="ARBA00022840"/>
    </source>
</evidence>
<protein>
    <submittedName>
        <fullName evidence="3">Ribose import ATP-binding protein RbsA</fullName>
        <ecNumber evidence="3">3.6.3.17</ecNumber>
    </submittedName>
</protein>
<dbReference type="PANTHER" id="PTHR43790:SF4">
    <property type="entry name" value="GUANOSINE IMPORT ATP-BINDING PROTEIN NUPO"/>
    <property type="match status" value="1"/>
</dbReference>
<comment type="caution">
    <text evidence="3">The sequence shown here is derived from an EMBL/GenBank/DDBJ whole genome shotgun (WGS) entry which is preliminary data.</text>
</comment>
<dbReference type="InterPro" id="IPR027417">
    <property type="entry name" value="P-loop_NTPase"/>
</dbReference>